<evidence type="ECO:0000256" key="1">
    <source>
        <dbReference type="SAM" id="Phobius"/>
    </source>
</evidence>
<reference evidence="2 3" key="1">
    <citation type="journal article" date="2018" name="Mol. Plant">
        <title>The genome of Artemisia annua provides insight into the evolution of Asteraceae family and artemisinin biosynthesis.</title>
        <authorList>
            <person name="Shen Q."/>
            <person name="Zhang L."/>
            <person name="Liao Z."/>
            <person name="Wang S."/>
            <person name="Yan T."/>
            <person name="Shi P."/>
            <person name="Liu M."/>
            <person name="Fu X."/>
            <person name="Pan Q."/>
            <person name="Wang Y."/>
            <person name="Lv Z."/>
            <person name="Lu X."/>
            <person name="Zhang F."/>
            <person name="Jiang W."/>
            <person name="Ma Y."/>
            <person name="Chen M."/>
            <person name="Hao X."/>
            <person name="Li L."/>
            <person name="Tang Y."/>
            <person name="Lv G."/>
            <person name="Zhou Y."/>
            <person name="Sun X."/>
            <person name="Brodelius P.E."/>
            <person name="Rose J.K.C."/>
            <person name="Tang K."/>
        </authorList>
    </citation>
    <scope>NUCLEOTIDE SEQUENCE [LARGE SCALE GENOMIC DNA]</scope>
    <source>
        <strain evidence="3">cv. Huhao1</strain>
        <tissue evidence="2">Leaf</tissue>
    </source>
</reference>
<feature type="transmembrane region" description="Helical" evidence="1">
    <location>
        <begin position="126"/>
        <end position="149"/>
    </location>
</feature>
<dbReference type="AlphaFoldDB" id="A0A2U1PBJ3"/>
<evidence type="ECO:0000313" key="2">
    <source>
        <dbReference type="EMBL" id="PWA83122.1"/>
    </source>
</evidence>
<gene>
    <name evidence="2" type="ORF">CTI12_AA171870</name>
</gene>
<dbReference type="GO" id="GO:0016874">
    <property type="term" value="F:ligase activity"/>
    <property type="evidence" value="ECO:0007669"/>
    <property type="project" value="UniProtKB-KW"/>
</dbReference>
<dbReference type="EMBL" id="PKPP01001388">
    <property type="protein sequence ID" value="PWA83122.1"/>
    <property type="molecule type" value="Genomic_DNA"/>
</dbReference>
<proteinExistence type="predicted"/>
<dbReference type="OrthoDB" id="1706066at2759"/>
<keyword evidence="3" id="KW-1185">Reference proteome</keyword>
<comment type="caution">
    <text evidence="2">The sequence shown here is derived from an EMBL/GenBank/DDBJ whole genome shotgun (WGS) entry which is preliminary data.</text>
</comment>
<accession>A0A2U1PBJ3</accession>
<keyword evidence="1" id="KW-0472">Membrane</keyword>
<keyword evidence="1" id="KW-1133">Transmembrane helix</keyword>
<dbReference type="STRING" id="35608.A0A2U1PBJ3"/>
<protein>
    <submittedName>
        <fullName evidence="2">AMP-dependent synthetase/ligase, Acetyl-coenzyme A synthetase domain protein</fullName>
    </submittedName>
</protein>
<dbReference type="Proteomes" id="UP000245207">
    <property type="component" value="Unassembled WGS sequence"/>
</dbReference>
<keyword evidence="1" id="KW-0812">Transmembrane</keyword>
<keyword evidence="2" id="KW-0436">Ligase</keyword>
<organism evidence="2 3">
    <name type="scientific">Artemisia annua</name>
    <name type="common">Sweet wormwood</name>
    <dbReference type="NCBI Taxonomy" id="35608"/>
    <lineage>
        <taxon>Eukaryota</taxon>
        <taxon>Viridiplantae</taxon>
        <taxon>Streptophyta</taxon>
        <taxon>Embryophyta</taxon>
        <taxon>Tracheophyta</taxon>
        <taxon>Spermatophyta</taxon>
        <taxon>Magnoliopsida</taxon>
        <taxon>eudicotyledons</taxon>
        <taxon>Gunneridae</taxon>
        <taxon>Pentapetalae</taxon>
        <taxon>asterids</taxon>
        <taxon>campanulids</taxon>
        <taxon>Asterales</taxon>
        <taxon>Asteraceae</taxon>
        <taxon>Asteroideae</taxon>
        <taxon>Anthemideae</taxon>
        <taxon>Artemisiinae</taxon>
        <taxon>Artemisia</taxon>
    </lineage>
</organism>
<evidence type="ECO:0000313" key="3">
    <source>
        <dbReference type="Proteomes" id="UP000245207"/>
    </source>
</evidence>
<name>A0A2U1PBJ3_ARTAN</name>
<sequence length="179" mass="20452">MSRTSKSFTVTESINEGLEEGCSGPHGNNKLKRSMARGILQKSGGDVPGMRCCHELVSDCAGLCLTYANEFSMNKEDTKWPKEVDVWWHDAVPKHSTKCVVEWVDAEERLFLLYSIHNRKHRKSKVWGKVVSFCIFLMVLSLLALSMVLNYHWLNQRFRTITTGWKTYVGALSIGYRTC</sequence>